<feature type="transmembrane region" description="Helical" evidence="2">
    <location>
        <begin position="30"/>
        <end position="52"/>
    </location>
</feature>
<keyword evidence="4" id="KW-1185">Reference proteome</keyword>
<keyword evidence="2" id="KW-0472">Membrane</keyword>
<feature type="region of interest" description="Disordered" evidence="1">
    <location>
        <begin position="278"/>
        <end position="315"/>
    </location>
</feature>
<name>A0A166DQ54_9AGAM</name>
<accession>A0A166DQ54</accession>
<proteinExistence type="predicted"/>
<evidence type="ECO:0000256" key="2">
    <source>
        <dbReference type="SAM" id="Phobius"/>
    </source>
</evidence>
<sequence>MSSNLTVSCSNASVPFDYVFRCVRELELRVGISCSLYSLLFILFVVTLRVYFAQSHAESCFKPILTMVMATFAIATATFILTMYNIITQLQPEPENEDLYVPFSCDDNPDSRFLPPLFILQLLIVDALTIYRIWLLYQRKYAVVIFPSVCSLALFGSLVLNIIYPQADEVLFVVYTVNLPLSLALNLSCVLFIAARLRKMQLELRQARGHLVLHFFLLSGAVHNLVLFFLLIGVFGGWADGVILVGPVSITCTAAISFDFSVLQIALTKAFNGGMMGASEGADQGSSKESHREIEHDVSSNSGIGGSSSQQINFV</sequence>
<evidence type="ECO:0000256" key="1">
    <source>
        <dbReference type="SAM" id="MobiDB-lite"/>
    </source>
</evidence>
<keyword evidence="2" id="KW-0812">Transmembrane</keyword>
<dbReference type="OrthoDB" id="2873242at2759"/>
<feature type="transmembrane region" description="Helical" evidence="2">
    <location>
        <begin position="170"/>
        <end position="194"/>
    </location>
</feature>
<dbReference type="EMBL" id="KV428057">
    <property type="protein sequence ID" value="KZT38780.1"/>
    <property type="molecule type" value="Genomic_DNA"/>
</dbReference>
<evidence type="ECO:0000313" key="4">
    <source>
        <dbReference type="Proteomes" id="UP000076798"/>
    </source>
</evidence>
<feature type="compositionally biased region" description="Low complexity" evidence="1">
    <location>
        <begin position="299"/>
        <end position="315"/>
    </location>
</feature>
<organism evidence="3 4">
    <name type="scientific">Sistotremastrum suecicum HHB10207 ss-3</name>
    <dbReference type="NCBI Taxonomy" id="1314776"/>
    <lineage>
        <taxon>Eukaryota</taxon>
        <taxon>Fungi</taxon>
        <taxon>Dikarya</taxon>
        <taxon>Basidiomycota</taxon>
        <taxon>Agaricomycotina</taxon>
        <taxon>Agaricomycetes</taxon>
        <taxon>Sistotremastrales</taxon>
        <taxon>Sistotremastraceae</taxon>
        <taxon>Sistotremastrum</taxon>
    </lineage>
</organism>
<feature type="transmembrane region" description="Helical" evidence="2">
    <location>
        <begin position="64"/>
        <end position="87"/>
    </location>
</feature>
<evidence type="ECO:0000313" key="3">
    <source>
        <dbReference type="EMBL" id="KZT38780.1"/>
    </source>
</evidence>
<feature type="transmembrane region" description="Helical" evidence="2">
    <location>
        <begin position="244"/>
        <end position="267"/>
    </location>
</feature>
<gene>
    <name evidence="3" type="ORF">SISSUDRAFT_1128561</name>
</gene>
<keyword evidence="2" id="KW-1133">Transmembrane helix</keyword>
<dbReference type="AlphaFoldDB" id="A0A166DQ54"/>
<protein>
    <recommendedName>
        <fullName evidence="5">G-protein coupled receptors family 1 profile domain-containing protein</fullName>
    </recommendedName>
</protein>
<reference evidence="3 4" key="1">
    <citation type="journal article" date="2016" name="Mol. Biol. Evol.">
        <title>Comparative Genomics of Early-Diverging Mushroom-Forming Fungi Provides Insights into the Origins of Lignocellulose Decay Capabilities.</title>
        <authorList>
            <person name="Nagy L.G."/>
            <person name="Riley R."/>
            <person name="Tritt A."/>
            <person name="Adam C."/>
            <person name="Daum C."/>
            <person name="Floudas D."/>
            <person name="Sun H."/>
            <person name="Yadav J.S."/>
            <person name="Pangilinan J."/>
            <person name="Larsson K.H."/>
            <person name="Matsuura K."/>
            <person name="Barry K."/>
            <person name="Labutti K."/>
            <person name="Kuo R."/>
            <person name="Ohm R.A."/>
            <person name="Bhattacharya S.S."/>
            <person name="Shirouzu T."/>
            <person name="Yoshinaga Y."/>
            <person name="Martin F.M."/>
            <person name="Grigoriev I.V."/>
            <person name="Hibbett D.S."/>
        </authorList>
    </citation>
    <scope>NUCLEOTIDE SEQUENCE [LARGE SCALE GENOMIC DNA]</scope>
    <source>
        <strain evidence="3 4">HHB10207 ss-3</strain>
    </source>
</reference>
<feature type="compositionally biased region" description="Basic and acidic residues" evidence="1">
    <location>
        <begin position="286"/>
        <end position="298"/>
    </location>
</feature>
<feature type="transmembrane region" description="Helical" evidence="2">
    <location>
        <begin position="215"/>
        <end position="238"/>
    </location>
</feature>
<evidence type="ECO:0008006" key="5">
    <source>
        <dbReference type="Google" id="ProtNLM"/>
    </source>
</evidence>
<feature type="transmembrane region" description="Helical" evidence="2">
    <location>
        <begin position="141"/>
        <end position="164"/>
    </location>
</feature>
<dbReference type="Proteomes" id="UP000076798">
    <property type="component" value="Unassembled WGS sequence"/>
</dbReference>
<feature type="transmembrane region" description="Helical" evidence="2">
    <location>
        <begin position="113"/>
        <end position="134"/>
    </location>
</feature>